<gene>
    <name evidence="1" type="ORF">O181_025052</name>
</gene>
<keyword evidence="2" id="KW-1185">Reference proteome</keyword>
<accession>A0A9Q3GZI2</accession>
<dbReference type="Proteomes" id="UP000765509">
    <property type="component" value="Unassembled WGS sequence"/>
</dbReference>
<comment type="caution">
    <text evidence="1">The sequence shown here is derived from an EMBL/GenBank/DDBJ whole genome shotgun (WGS) entry which is preliminary data.</text>
</comment>
<evidence type="ECO:0000313" key="1">
    <source>
        <dbReference type="EMBL" id="MBW0485337.1"/>
    </source>
</evidence>
<protein>
    <submittedName>
        <fullName evidence="1">Uncharacterized protein</fullName>
    </submittedName>
</protein>
<name>A0A9Q3GZI2_9BASI</name>
<reference evidence="1" key="1">
    <citation type="submission" date="2021-03" db="EMBL/GenBank/DDBJ databases">
        <title>Draft genome sequence of rust myrtle Austropuccinia psidii MF-1, a brazilian biotype.</title>
        <authorList>
            <person name="Quecine M.C."/>
            <person name="Pachon D.M.R."/>
            <person name="Bonatelli M.L."/>
            <person name="Correr F.H."/>
            <person name="Franceschini L.M."/>
            <person name="Leite T.F."/>
            <person name="Margarido G.R.A."/>
            <person name="Almeida C.A."/>
            <person name="Ferrarezi J.A."/>
            <person name="Labate C.A."/>
        </authorList>
    </citation>
    <scope>NUCLEOTIDE SEQUENCE</scope>
    <source>
        <strain evidence="1">MF-1</strain>
    </source>
</reference>
<dbReference type="AlphaFoldDB" id="A0A9Q3GZI2"/>
<sequence>MTAFLEENKEKDFYQAIQHLQEKSRQSHIPTPCFNDQGNLLVDPEDILEERACYSAKLADDMTACLLTHILCVRSSVGNLDHEEKCSTWKKWAPHIPPKAPGQILRQLLTIDFTSSSHQANVMHMSHSGLTPNPVTSTNIGLPVPSTEIPHHRILPQPSKSW</sequence>
<dbReference type="EMBL" id="AVOT02008116">
    <property type="protein sequence ID" value="MBW0485337.1"/>
    <property type="molecule type" value="Genomic_DNA"/>
</dbReference>
<evidence type="ECO:0000313" key="2">
    <source>
        <dbReference type="Proteomes" id="UP000765509"/>
    </source>
</evidence>
<proteinExistence type="predicted"/>
<organism evidence="1 2">
    <name type="scientific">Austropuccinia psidii MF-1</name>
    <dbReference type="NCBI Taxonomy" id="1389203"/>
    <lineage>
        <taxon>Eukaryota</taxon>
        <taxon>Fungi</taxon>
        <taxon>Dikarya</taxon>
        <taxon>Basidiomycota</taxon>
        <taxon>Pucciniomycotina</taxon>
        <taxon>Pucciniomycetes</taxon>
        <taxon>Pucciniales</taxon>
        <taxon>Sphaerophragmiaceae</taxon>
        <taxon>Austropuccinia</taxon>
    </lineage>
</organism>